<keyword evidence="2" id="KW-0472">Membrane</keyword>
<protein>
    <submittedName>
        <fullName evidence="4">PP2C family protein-serine/threonine phosphatase</fullName>
        <ecNumber evidence="4">3.1.3.16</ecNumber>
    </submittedName>
</protein>
<feature type="transmembrane region" description="Helical" evidence="2">
    <location>
        <begin position="115"/>
        <end position="135"/>
    </location>
</feature>
<accession>A0ABW1EJ22</accession>
<dbReference type="InterPro" id="IPR052016">
    <property type="entry name" value="Bact_Sigma-Reg"/>
</dbReference>
<feature type="transmembrane region" description="Helical" evidence="2">
    <location>
        <begin position="23"/>
        <end position="43"/>
    </location>
</feature>
<dbReference type="Proteomes" id="UP001596091">
    <property type="component" value="Unassembled WGS sequence"/>
</dbReference>
<keyword evidence="1 4" id="KW-0378">Hydrolase</keyword>
<feature type="transmembrane region" description="Helical" evidence="2">
    <location>
        <begin position="166"/>
        <end position="184"/>
    </location>
</feature>
<dbReference type="PANTHER" id="PTHR43156">
    <property type="entry name" value="STAGE II SPORULATION PROTEIN E-RELATED"/>
    <property type="match status" value="1"/>
</dbReference>
<feature type="transmembrane region" description="Helical" evidence="2">
    <location>
        <begin position="141"/>
        <end position="159"/>
    </location>
</feature>
<dbReference type="SMART" id="SM00331">
    <property type="entry name" value="PP2C_SIG"/>
    <property type="match status" value="1"/>
</dbReference>
<dbReference type="RefSeq" id="WP_263340844.1">
    <property type="nucleotide sequence ID" value="NZ_JAGSYH010000006.1"/>
</dbReference>
<dbReference type="PANTHER" id="PTHR43156:SF2">
    <property type="entry name" value="STAGE II SPORULATION PROTEIN E"/>
    <property type="match status" value="1"/>
</dbReference>
<dbReference type="Pfam" id="PF07228">
    <property type="entry name" value="SpoIIE"/>
    <property type="match status" value="1"/>
</dbReference>
<feature type="transmembrane region" description="Helical" evidence="2">
    <location>
        <begin position="87"/>
        <end position="108"/>
    </location>
</feature>
<dbReference type="Gene3D" id="3.60.40.10">
    <property type="entry name" value="PPM-type phosphatase domain"/>
    <property type="match status" value="1"/>
</dbReference>
<keyword evidence="5" id="KW-1185">Reference proteome</keyword>
<dbReference type="InterPro" id="IPR001932">
    <property type="entry name" value="PPM-type_phosphatase-like_dom"/>
</dbReference>
<dbReference type="InterPro" id="IPR036457">
    <property type="entry name" value="PPM-type-like_dom_sf"/>
</dbReference>
<dbReference type="EMBL" id="JBHSPH010000008">
    <property type="protein sequence ID" value="MFC5864108.1"/>
    <property type="molecule type" value="Genomic_DNA"/>
</dbReference>
<proteinExistence type="predicted"/>
<name>A0ABW1EJ22_9BACT</name>
<keyword evidence="2" id="KW-1133">Transmembrane helix</keyword>
<gene>
    <name evidence="4" type="ORF">ACFPT7_17510</name>
</gene>
<feature type="transmembrane region" description="Helical" evidence="2">
    <location>
        <begin position="50"/>
        <end position="67"/>
    </location>
</feature>
<feature type="domain" description="PPM-type phosphatase" evidence="3">
    <location>
        <begin position="248"/>
        <end position="460"/>
    </location>
</feature>
<sequence>MMLVEGQLTTNQVLAAFRYDEPYLFLGAAFATVALIAMGFCVLRRRWDGLLICLALFAYLYGQRLWLNSEVLRISLHGNVFFHTLRAASNYLVPVPAFIFFYIAGFLGKPGKFSVWFLSICFFLLTIGTFLFGPLHIFERINDVLVILALVVVLLRSILQPPAKTTESTAVYIGLLCFVVTALWDNIADNWIPTKIEPYGFAAFLISLGYVAARRTFQQEEELNALQQELDLARRIQLSILPEAFPETGAFRVAARYVPMLAVAGDFYDFLVTGEREAALFIADVTGHGVAAALIASMVKMAALSQREHAAEPGRILTAMNAALCGHTRDQYVTAACLHLDADSGSLHYSAAGHPPMMLLRNGQVTEIAENGLILAAHPQASFTTAKHTLQPGDRILLYTDGLVENADAHGELFGFSRLSSALQQTTALSPAAAADHLLAAVQRWSPTRDDDLTLLVCDYSQ</sequence>
<reference evidence="5" key="1">
    <citation type="journal article" date="2019" name="Int. J. Syst. Evol. Microbiol.">
        <title>The Global Catalogue of Microorganisms (GCM) 10K type strain sequencing project: providing services to taxonomists for standard genome sequencing and annotation.</title>
        <authorList>
            <consortium name="The Broad Institute Genomics Platform"/>
            <consortium name="The Broad Institute Genome Sequencing Center for Infectious Disease"/>
            <person name="Wu L."/>
            <person name="Ma J."/>
        </authorList>
    </citation>
    <scope>NUCLEOTIDE SEQUENCE [LARGE SCALE GENOMIC DNA]</scope>
    <source>
        <strain evidence="5">JCM 4087</strain>
    </source>
</reference>
<organism evidence="4 5">
    <name type="scientific">Acidicapsa dinghuensis</name>
    <dbReference type="NCBI Taxonomy" id="2218256"/>
    <lineage>
        <taxon>Bacteria</taxon>
        <taxon>Pseudomonadati</taxon>
        <taxon>Acidobacteriota</taxon>
        <taxon>Terriglobia</taxon>
        <taxon>Terriglobales</taxon>
        <taxon>Acidobacteriaceae</taxon>
        <taxon>Acidicapsa</taxon>
    </lineage>
</organism>
<evidence type="ECO:0000256" key="1">
    <source>
        <dbReference type="ARBA" id="ARBA00022801"/>
    </source>
</evidence>
<dbReference type="SUPFAM" id="SSF81606">
    <property type="entry name" value="PP2C-like"/>
    <property type="match status" value="1"/>
</dbReference>
<dbReference type="GO" id="GO:0004722">
    <property type="term" value="F:protein serine/threonine phosphatase activity"/>
    <property type="evidence" value="ECO:0007669"/>
    <property type="project" value="UniProtKB-EC"/>
</dbReference>
<evidence type="ECO:0000259" key="3">
    <source>
        <dbReference type="SMART" id="SM00331"/>
    </source>
</evidence>
<evidence type="ECO:0000313" key="4">
    <source>
        <dbReference type="EMBL" id="MFC5864108.1"/>
    </source>
</evidence>
<comment type="caution">
    <text evidence="4">The sequence shown here is derived from an EMBL/GenBank/DDBJ whole genome shotgun (WGS) entry which is preliminary data.</text>
</comment>
<evidence type="ECO:0000313" key="5">
    <source>
        <dbReference type="Proteomes" id="UP001596091"/>
    </source>
</evidence>
<evidence type="ECO:0000256" key="2">
    <source>
        <dbReference type="SAM" id="Phobius"/>
    </source>
</evidence>
<keyword evidence="2" id="KW-0812">Transmembrane</keyword>
<dbReference type="EC" id="3.1.3.16" evidence="4"/>